<evidence type="ECO:0000313" key="9">
    <source>
        <dbReference type="EMBL" id="CAG7589138.1"/>
    </source>
</evidence>
<dbReference type="InterPro" id="IPR002549">
    <property type="entry name" value="AI-2E-like"/>
</dbReference>
<evidence type="ECO:0000256" key="7">
    <source>
        <dbReference type="ARBA" id="ARBA00023136"/>
    </source>
</evidence>
<comment type="subcellular location">
    <subcellularLocation>
        <location evidence="1">Cell membrane</location>
        <topology evidence="1">Multi-pass membrane protein</topology>
    </subcellularLocation>
</comment>
<evidence type="ECO:0000256" key="5">
    <source>
        <dbReference type="ARBA" id="ARBA00022692"/>
    </source>
</evidence>
<dbReference type="GO" id="GO:0005886">
    <property type="term" value="C:plasma membrane"/>
    <property type="evidence" value="ECO:0007669"/>
    <property type="project" value="UniProtKB-SubCell"/>
</dbReference>
<keyword evidence="6 8" id="KW-1133">Transmembrane helix</keyword>
<dbReference type="GO" id="GO:0055085">
    <property type="term" value="P:transmembrane transport"/>
    <property type="evidence" value="ECO:0007669"/>
    <property type="project" value="TreeGrafter"/>
</dbReference>
<dbReference type="Pfam" id="PF01594">
    <property type="entry name" value="AI-2E_transport"/>
    <property type="match status" value="1"/>
</dbReference>
<feature type="transmembrane region" description="Helical" evidence="8">
    <location>
        <begin position="229"/>
        <end position="256"/>
    </location>
</feature>
<keyword evidence="3" id="KW-0813">Transport</keyword>
<evidence type="ECO:0000256" key="2">
    <source>
        <dbReference type="ARBA" id="ARBA00009773"/>
    </source>
</evidence>
<feature type="transmembrane region" description="Helical" evidence="8">
    <location>
        <begin position="263"/>
        <end position="280"/>
    </location>
</feature>
<feature type="transmembrane region" description="Helical" evidence="8">
    <location>
        <begin position="6"/>
        <end position="37"/>
    </location>
</feature>
<name>A0A8S4C1C1_9ACAR</name>
<evidence type="ECO:0000256" key="6">
    <source>
        <dbReference type="ARBA" id="ARBA00022989"/>
    </source>
</evidence>
<protein>
    <submittedName>
        <fullName evidence="9">AI-2E family transporter</fullName>
    </submittedName>
</protein>
<organism evidence="9 10">
    <name type="scientific">Hyalomma marginatum</name>
    <dbReference type="NCBI Taxonomy" id="34627"/>
    <lineage>
        <taxon>Eukaryota</taxon>
        <taxon>Metazoa</taxon>
        <taxon>Ecdysozoa</taxon>
        <taxon>Arthropoda</taxon>
        <taxon>Chelicerata</taxon>
        <taxon>Arachnida</taxon>
        <taxon>Acari</taxon>
        <taxon>Parasitiformes</taxon>
        <taxon>Ixodida</taxon>
        <taxon>Ixodoidea</taxon>
        <taxon>Ixodidae</taxon>
        <taxon>Hyalomminae</taxon>
        <taxon>Hyalomma</taxon>
    </lineage>
</organism>
<reference evidence="9" key="1">
    <citation type="submission" date="2021-06" db="EMBL/GenBank/DDBJ databases">
        <authorList>
            <person name="Nardi T."/>
            <person name="Nardi T."/>
        </authorList>
    </citation>
    <scope>NUCLEOTIDE SEQUENCE</scope>
</reference>
<evidence type="ECO:0000256" key="4">
    <source>
        <dbReference type="ARBA" id="ARBA00022475"/>
    </source>
</evidence>
<keyword evidence="4" id="KW-1003">Cell membrane</keyword>
<dbReference type="PANTHER" id="PTHR21716:SF53">
    <property type="entry name" value="PERMEASE PERM-RELATED"/>
    <property type="match status" value="1"/>
</dbReference>
<keyword evidence="7 8" id="KW-0472">Membrane</keyword>
<evidence type="ECO:0000256" key="8">
    <source>
        <dbReference type="SAM" id="Phobius"/>
    </source>
</evidence>
<proteinExistence type="inferred from homology"/>
<keyword evidence="10" id="KW-1185">Reference proteome</keyword>
<dbReference type="PANTHER" id="PTHR21716">
    <property type="entry name" value="TRANSMEMBRANE PROTEIN"/>
    <property type="match status" value="1"/>
</dbReference>
<comment type="caution">
    <text evidence="9">The sequence shown here is derived from an EMBL/GenBank/DDBJ whole genome shotgun (WGS) entry which is preliminary data.</text>
</comment>
<sequence>MITLIISAFIGIICLALYFSYSIIAPFLAAICFAYALSPFMEWMTKTFKVKDGSASFLTITLCIAFVILILSILGPLIYYQISHLISQLTSNQPSLNAKFLSFLTKLNALSPQIKEQFQNQLNNIASQLTDTIKVILKGVVRSGSIAADTLSFIIITPFVTFHLLKDSRAIKQIIYSVIPIKYQKEAKELLGNMQNVLIGFFRGQIAVCSILAVYYSFAFFLINLNYWLGLGVLFGTLIFIPYLGSLTATILCLLIAVSQFGFDYHLVGLIILLLLGQLLEGMFLTPKFVGTNVGLHPVWIIFSLIVGWNLVGFFGVVISVPFAAMLGVIFRFCLRKYRNSRFYNLN</sequence>
<keyword evidence="5 8" id="KW-0812">Transmembrane</keyword>
<gene>
    <name evidence="9" type="ORF">MHYMCMPASI_00096</name>
</gene>
<evidence type="ECO:0000256" key="1">
    <source>
        <dbReference type="ARBA" id="ARBA00004651"/>
    </source>
</evidence>
<comment type="similarity">
    <text evidence="2">Belongs to the autoinducer-2 exporter (AI-2E) (TC 2.A.86) family.</text>
</comment>
<feature type="transmembrane region" description="Helical" evidence="8">
    <location>
        <begin position="57"/>
        <end position="82"/>
    </location>
</feature>
<evidence type="ECO:0000313" key="10">
    <source>
        <dbReference type="Proteomes" id="UP000837675"/>
    </source>
</evidence>
<feature type="transmembrane region" description="Helical" evidence="8">
    <location>
        <begin position="197"/>
        <end position="223"/>
    </location>
</feature>
<accession>A0A8S4C1C1</accession>
<evidence type="ECO:0000256" key="3">
    <source>
        <dbReference type="ARBA" id="ARBA00022448"/>
    </source>
</evidence>
<dbReference type="EMBL" id="CAJVAF010000027">
    <property type="protein sequence ID" value="CAG7589138.1"/>
    <property type="molecule type" value="Genomic_DNA"/>
</dbReference>
<dbReference type="Proteomes" id="UP000837675">
    <property type="component" value="Unassembled WGS sequence"/>
</dbReference>
<dbReference type="AlphaFoldDB" id="A0A8S4C1C1"/>
<feature type="transmembrane region" description="Helical" evidence="8">
    <location>
        <begin position="300"/>
        <end position="333"/>
    </location>
</feature>